<feature type="transmembrane region" description="Helical" evidence="1">
    <location>
        <begin position="6"/>
        <end position="26"/>
    </location>
</feature>
<dbReference type="SUPFAM" id="SSF53300">
    <property type="entry name" value="vWA-like"/>
    <property type="match status" value="1"/>
</dbReference>
<organism evidence="3">
    <name type="scientific">Gulosibacter sediminis</name>
    <dbReference type="NCBI Taxonomy" id="1729695"/>
    <lineage>
        <taxon>Bacteria</taxon>
        <taxon>Bacillati</taxon>
        <taxon>Actinomycetota</taxon>
        <taxon>Actinomycetes</taxon>
        <taxon>Micrococcales</taxon>
        <taxon>Microbacteriaceae</taxon>
        <taxon>Gulosibacter</taxon>
    </lineage>
</organism>
<keyword evidence="1" id="KW-0472">Membrane</keyword>
<sequence length="343" mass="37380">MTWNPMLEPWLLVVVAVLLVGYVVYAAIRASARARLMWLGRLVMVLALVAALARPGIGTYSANVANDAVDVVFVVDTSASVGAEDWGGEAVRLEGMKEDIKQLAADHPGARYAMITFNSVASQRLPFTTDATALQEAVDLLTPEDGYYAMGSSPTVAADLLHEVLRDAVEADPEGERARLVYYLGDGEDTLNGEEEDFSESAGLVQGGSVLGYGTKAGAKVRAYDTYARDYADYIYDSGSYEPGISKIDEDTLDSIAQQLRVSYQHRDASSEPEAADVDVRRGTLAPDTANRMSFPIYWVFAMVIVGWLLIESFLLVRAGREVRDALTDQERREDAREAGDDV</sequence>
<gene>
    <name evidence="3" type="ORF">M3M28_05660</name>
</gene>
<evidence type="ECO:0000259" key="2">
    <source>
        <dbReference type="PROSITE" id="PS50234"/>
    </source>
</evidence>
<reference evidence="3" key="1">
    <citation type="submission" date="2022-05" db="EMBL/GenBank/DDBJ databases">
        <title>Complete genome sequence of toluene-degrading Gulosibacter sediminis strain ACHW.36C.</title>
        <authorList>
            <person name="Wai A.C."/>
            <person name="Lai G.K."/>
            <person name="Griffin S.D."/>
            <person name="Leung F.C."/>
        </authorList>
    </citation>
    <scope>NUCLEOTIDE SEQUENCE [LARGE SCALE GENOMIC DNA]</scope>
    <source>
        <strain evidence="3">ACHW.36C</strain>
    </source>
</reference>
<dbReference type="Gene3D" id="3.40.50.410">
    <property type="entry name" value="von Willebrand factor, type A domain"/>
    <property type="match status" value="1"/>
</dbReference>
<feature type="domain" description="VWFA" evidence="2">
    <location>
        <begin position="70"/>
        <end position="256"/>
    </location>
</feature>
<evidence type="ECO:0000313" key="3">
    <source>
        <dbReference type="EMBL" id="UQN15934.1"/>
    </source>
</evidence>
<protein>
    <submittedName>
        <fullName evidence="3">VWA domain-containing protein</fullName>
    </submittedName>
</protein>
<dbReference type="InterPro" id="IPR036465">
    <property type="entry name" value="vWFA_dom_sf"/>
</dbReference>
<keyword evidence="1" id="KW-0812">Transmembrane</keyword>
<dbReference type="PROSITE" id="PS50234">
    <property type="entry name" value="VWFA"/>
    <property type="match status" value="1"/>
</dbReference>
<dbReference type="InterPro" id="IPR002035">
    <property type="entry name" value="VWF_A"/>
</dbReference>
<dbReference type="Pfam" id="PF13519">
    <property type="entry name" value="VWA_2"/>
    <property type="match status" value="1"/>
</dbReference>
<name>A0ABY4N0Z2_9MICO</name>
<evidence type="ECO:0000256" key="1">
    <source>
        <dbReference type="SAM" id="Phobius"/>
    </source>
</evidence>
<feature type="transmembrane region" description="Helical" evidence="1">
    <location>
        <begin position="38"/>
        <end position="57"/>
    </location>
</feature>
<dbReference type="SMART" id="SM00327">
    <property type="entry name" value="VWA"/>
    <property type="match status" value="1"/>
</dbReference>
<accession>A0ABY4N0Z2</accession>
<proteinExistence type="predicted"/>
<keyword evidence="1" id="KW-1133">Transmembrane helix</keyword>
<feature type="transmembrane region" description="Helical" evidence="1">
    <location>
        <begin position="297"/>
        <end position="317"/>
    </location>
</feature>
<dbReference type="EMBL" id="CP097160">
    <property type="protein sequence ID" value="UQN15934.1"/>
    <property type="molecule type" value="Genomic_DNA"/>
</dbReference>